<dbReference type="InterPro" id="IPR032675">
    <property type="entry name" value="LRR_dom_sf"/>
</dbReference>
<evidence type="ECO:0000313" key="6">
    <source>
        <dbReference type="EMBL" id="GAT50119.1"/>
    </source>
</evidence>
<protein>
    <submittedName>
        <fullName evidence="6">Glutaminase</fullName>
    </submittedName>
</protein>
<dbReference type="InterPro" id="IPR052743">
    <property type="entry name" value="Glutaminase_GtaA"/>
</dbReference>
<keyword evidence="2" id="KW-1133">Transmembrane helix</keyword>
<dbReference type="Pfam" id="PF17168">
    <property type="entry name" value="DUF5127"/>
    <property type="match status" value="1"/>
</dbReference>
<evidence type="ECO:0000256" key="2">
    <source>
        <dbReference type="SAM" id="Phobius"/>
    </source>
</evidence>
<dbReference type="Gene3D" id="3.80.10.10">
    <property type="entry name" value="Ribonuclease Inhibitor"/>
    <property type="match status" value="1"/>
</dbReference>
<feature type="compositionally biased region" description="Low complexity" evidence="1">
    <location>
        <begin position="923"/>
        <end position="936"/>
    </location>
</feature>
<dbReference type="InterPro" id="IPR033433">
    <property type="entry name" value="GtaA_N"/>
</dbReference>
<feature type="region of interest" description="Disordered" evidence="1">
    <location>
        <begin position="815"/>
        <end position="837"/>
    </location>
</feature>
<feature type="domain" description="Glutaminase A N-terminal" evidence="5">
    <location>
        <begin position="118"/>
        <end position="347"/>
    </location>
</feature>
<feature type="compositionally biased region" description="Polar residues" evidence="1">
    <location>
        <begin position="969"/>
        <end position="984"/>
    </location>
</feature>
<reference evidence="6" key="1">
    <citation type="submission" date="2014-09" db="EMBL/GenBank/DDBJ databases">
        <title>Genome sequence of the luminous mushroom Mycena chlorophos for searching fungal bioluminescence genes.</title>
        <authorList>
            <person name="Tanaka Y."/>
            <person name="Kasuga D."/>
            <person name="Oba Y."/>
            <person name="Hase S."/>
            <person name="Sato K."/>
            <person name="Oba Y."/>
            <person name="Sakakibara Y."/>
        </authorList>
    </citation>
    <scope>NUCLEOTIDE SEQUENCE</scope>
</reference>
<dbReference type="SUPFAM" id="SSF81995">
    <property type="entry name" value="beta-sandwich domain of Sec23/24"/>
    <property type="match status" value="1"/>
</dbReference>
<accession>A0ABQ0LG61</accession>
<dbReference type="PANTHER" id="PTHR31987">
    <property type="entry name" value="GLUTAMINASE A-RELATED"/>
    <property type="match status" value="1"/>
</dbReference>
<keyword evidence="7" id="KW-1185">Reference proteome</keyword>
<feature type="domain" description="Glutaminase A central" evidence="4">
    <location>
        <begin position="355"/>
        <end position="714"/>
    </location>
</feature>
<dbReference type="Pfam" id="PF16335">
    <property type="entry name" value="GtaA_6_Hairpin"/>
    <property type="match status" value="1"/>
</dbReference>
<organism evidence="6 7">
    <name type="scientific">Mycena chlorophos</name>
    <name type="common">Agaric fungus</name>
    <name type="synonym">Agaricus chlorophos</name>
    <dbReference type="NCBI Taxonomy" id="658473"/>
    <lineage>
        <taxon>Eukaryota</taxon>
        <taxon>Fungi</taxon>
        <taxon>Dikarya</taxon>
        <taxon>Basidiomycota</taxon>
        <taxon>Agaricomycotina</taxon>
        <taxon>Agaricomycetes</taxon>
        <taxon>Agaricomycetidae</taxon>
        <taxon>Agaricales</taxon>
        <taxon>Marasmiineae</taxon>
        <taxon>Mycenaceae</taxon>
        <taxon>Mycena</taxon>
    </lineage>
</organism>
<keyword evidence="3" id="KW-0732">Signal</keyword>
<feature type="compositionally biased region" description="Polar residues" evidence="1">
    <location>
        <begin position="1065"/>
        <end position="1082"/>
    </location>
</feature>
<feature type="chain" id="PRO_5045946813" evidence="3">
    <location>
        <begin position="40"/>
        <end position="1577"/>
    </location>
</feature>
<sequence length="1577" mass="169220">MPASAPFLSRRNGIPLPLPLLSLLLLFLANVGVAPVAQAALTFFPPAVPLAVRSPVFNTWVDTRAGQTPVATWPTFWNDEKITGWAGYARVDQVAYHIWGSPTPGVAGTWLGTEITPTRTRFNVQAGAMNLTVTFLSPIEPDDPVKQSFPGAYVYVEGSSTDGRAHNVQLYADISGEWVSQSFSTAITWSTGKTTNAAYHQVQPSTPSSTFTDMPEDAIAWHAVPVNAAGRQSIVADDVSIRPQIAANTTGALTLTSDLTGTTGVVDNNGKFPVFAHYIDLGSVSSVTTGQAAWAVGVQRDPITTFQGVARHSYWWSEYGTLAAGIDAFVADAPAALTRAIALDNSILVATNAVSDEYADVVSLGLRQALAGVELTVSPSGKTGGFNTSDVLAFMKDTGNSQRVNPTEGIYALMPALVYLNASLIGPLIEPLLRFQVASAAGYNYALPDLGSPYPSVPGNTVNNVAVGVEHSGNMLALALAHARGTGDGTILGQYYPLFQTYASFLATNTFSASQQTADSREAALAQTGANITNLGVKGIAGMRAMVQIADAVGDRAGAQAYAALAANMTTTWTARTLFSAGASTGLAWVYQDGSSEGLMYNLYADRLLGLGAFPDSVYQAEANGYTTSNTYGVALSSDSNLMARSDWTLFTAAALSSISSSTRDTLISGVHARASSNATATNGTFANLYNVQTGRGVAQGVSPNGFGTPAQGAMMSVLALSTTNKTISVPASLTHSSSGDSSSSGSSKSGSNIGAIVGGIIGGLVFLAVLGLLAWVAIRRRREYEANTEANNSMVDMSVGMGGGGGGGGSVVGSQAASQGYSNWRPPPSMPSVVSNASVPTNATSASAYSSYSAYPVQEQVPYQPYQPPYQQQSYQPYRDEYPPQPQYQQPQYQQPQPYQQQQHVSELAYDNDRPLSPPAMSTVASSVTSSSGQNHDVGAGVVGYSSGAGLSEKQRLALAYNERDATPANSSTNLLIPTTTRTGYDAGPVPVIGPDDSASMHSRTRRRNVLSTSTDAMGSSLSGATGSSGGGGSRSQTEELRTELATLRREMEALRAQTEAPPTYQSVSSPKLSTQSSRSSAPGRPKSAHWSRSLWRAEPSKIPLWREPGEKLLERLLGCFPDGIFDYSITQEKLAVRLHRPVTLRDWERPFRYCRRVRRWVSGYDTTTKYSPVLNLFVISLPAEFLLPRLEWLYWDASNPAAAAKKREAEAMAFLRILVSPSQVLARQPAFWHAARAFRPAYREHSGEAAHARIPRQLEEFAAPAIDARAFLHLATLPGLRKLRLETCLDAVPDPPLLSETFACLSTLCVALLAIPAAIRLLPLIADAPLHKFRFTPIPSTTTEELTDFYAKFAATPARRSLRSLTQLDHEDEDAGSNSNWVVSKPVFLAITALSQLTTLQLYSPALFDVDELDLLSLARALPHLETLSLSQSSTESRIQLDSLVRLAPLCPRLECLELTLQERPERIPLIHPHAGGLPHERRRSAFDRLGGFSVGHTLIRADQVFDMARFLTGLMPHLDQLVCAWGTGVPGERLDQEQQICERWIEVSRLVGDLHEVRREWAGFERDHGMDEQA</sequence>
<dbReference type="InterPro" id="IPR008928">
    <property type="entry name" value="6-hairpin_glycosidase_sf"/>
</dbReference>
<feature type="compositionally biased region" description="Low complexity" evidence="1">
    <location>
        <begin position="888"/>
        <end position="904"/>
    </location>
</feature>
<feature type="signal peptide" evidence="3">
    <location>
        <begin position="1"/>
        <end position="39"/>
    </location>
</feature>
<keyword evidence="2" id="KW-0472">Membrane</keyword>
<proteinExistence type="predicted"/>
<dbReference type="InterPro" id="IPR032514">
    <property type="entry name" value="GtaA_central"/>
</dbReference>
<gene>
    <name evidence="6" type="ORF">MCHLO_07394</name>
</gene>
<dbReference type="Proteomes" id="UP000815677">
    <property type="component" value="Unassembled WGS sequence"/>
</dbReference>
<evidence type="ECO:0000256" key="3">
    <source>
        <dbReference type="SAM" id="SignalP"/>
    </source>
</evidence>
<evidence type="ECO:0000313" key="7">
    <source>
        <dbReference type="Proteomes" id="UP000815677"/>
    </source>
</evidence>
<keyword evidence="2" id="KW-0812">Transmembrane</keyword>
<evidence type="ECO:0000259" key="5">
    <source>
        <dbReference type="Pfam" id="PF17168"/>
    </source>
</evidence>
<dbReference type="EMBL" id="DF846267">
    <property type="protein sequence ID" value="GAT50119.1"/>
    <property type="molecule type" value="Genomic_DNA"/>
</dbReference>
<feature type="region of interest" description="Disordered" evidence="1">
    <location>
        <begin position="865"/>
        <end position="936"/>
    </location>
</feature>
<feature type="region of interest" description="Disordered" evidence="1">
    <location>
        <begin position="966"/>
        <end position="1043"/>
    </location>
</feature>
<dbReference type="PANTHER" id="PTHR31987:SF1">
    <property type="entry name" value="GLUTAMINASE A"/>
    <property type="match status" value="1"/>
</dbReference>
<feature type="transmembrane region" description="Helical" evidence="2">
    <location>
        <begin position="754"/>
        <end position="779"/>
    </location>
</feature>
<name>A0ABQ0LG61_MYCCL</name>
<evidence type="ECO:0000259" key="4">
    <source>
        <dbReference type="Pfam" id="PF16335"/>
    </source>
</evidence>
<evidence type="ECO:0000256" key="1">
    <source>
        <dbReference type="SAM" id="MobiDB-lite"/>
    </source>
</evidence>
<feature type="region of interest" description="Disordered" evidence="1">
    <location>
        <begin position="1058"/>
        <end position="1094"/>
    </location>
</feature>
<feature type="compositionally biased region" description="Low complexity" evidence="1">
    <location>
        <begin position="865"/>
        <end position="878"/>
    </location>
</feature>
<dbReference type="SUPFAM" id="SSF48208">
    <property type="entry name" value="Six-hairpin glycosidases"/>
    <property type="match status" value="1"/>
</dbReference>